<protein>
    <recommendedName>
        <fullName evidence="2 4">Flagellin</fullName>
    </recommendedName>
</protein>
<dbReference type="Pfam" id="PF00669">
    <property type="entry name" value="Flagellin_N"/>
    <property type="match status" value="1"/>
</dbReference>
<dbReference type="Gene3D" id="6.10.10.10">
    <property type="entry name" value="Flagellar export chaperone, C-terminal domain"/>
    <property type="match status" value="1"/>
</dbReference>
<dbReference type="GO" id="GO:0005198">
    <property type="term" value="F:structural molecule activity"/>
    <property type="evidence" value="ECO:0007669"/>
    <property type="project" value="UniProtKB-UniRule"/>
</dbReference>
<keyword evidence="3 4" id="KW-0975">Bacterial flagellum</keyword>
<dbReference type="GO" id="GO:0005576">
    <property type="term" value="C:extracellular region"/>
    <property type="evidence" value="ECO:0007669"/>
    <property type="project" value="UniProtKB-SubCell"/>
</dbReference>
<evidence type="ECO:0000256" key="1">
    <source>
        <dbReference type="ARBA" id="ARBA00005709"/>
    </source>
</evidence>
<evidence type="ECO:0000313" key="8">
    <source>
        <dbReference type="Proteomes" id="UP000502196"/>
    </source>
</evidence>
<organism evidence="7 8">
    <name type="scientific">Kyrpidia spormannii</name>
    <dbReference type="NCBI Taxonomy" id="2055160"/>
    <lineage>
        <taxon>Bacteria</taxon>
        <taxon>Bacillati</taxon>
        <taxon>Bacillota</taxon>
        <taxon>Bacilli</taxon>
        <taxon>Bacillales</taxon>
        <taxon>Alicyclobacillaceae</taxon>
        <taxon>Kyrpidia</taxon>
    </lineage>
</organism>
<dbReference type="SUPFAM" id="SSF64518">
    <property type="entry name" value="Phase 1 flagellin"/>
    <property type="match status" value="1"/>
</dbReference>
<dbReference type="Proteomes" id="UP000502196">
    <property type="component" value="Chromosome"/>
</dbReference>
<keyword evidence="7" id="KW-0966">Cell projection</keyword>
<dbReference type="InterPro" id="IPR001029">
    <property type="entry name" value="Flagellin_N"/>
</dbReference>
<evidence type="ECO:0000256" key="3">
    <source>
        <dbReference type="ARBA" id="ARBA00023143"/>
    </source>
</evidence>
<sequence>MIINHNLPALNAWRELSINNTATQKSLEKLSSGYRINRAGDDAAGLAISEKMRAQISGLDQAQRNAQDGISLIQTAEGALNETHSILQRMRELANQAASDTNTDQDRANIQAEMTALETEIDRIGNTTQFNTKNLLDGSMGGAVNTAVANVNTSKVFLDAGNSNNPVVLATTLDKLADANGNSLGISNGDTVTISYVVNGTTKSASLTVTAGTTALSDLASKIATDGTLTANTDGSLQVTAKNAGYSGAVYGITVTVKDSNGNIRTAASNLLSSFTETQAAADVRTDGRATIQIGANTDQNLQVDIGDMRAQALGVSGLQVTTQSQANVAMKVIDNAIQKVSAQRANLGALQNRLEHTINNLGTASENLTAAESRIRDVDMAQEMMNFTKNNILQQAATAMLAQANQQPQLVLQLLR</sequence>
<dbReference type="InterPro" id="IPR046358">
    <property type="entry name" value="Flagellin_C"/>
</dbReference>
<evidence type="ECO:0000256" key="2">
    <source>
        <dbReference type="ARBA" id="ARBA00020110"/>
    </source>
</evidence>
<comment type="function">
    <text evidence="4">Flagellin is the subunit protein which polymerizes to form the filaments of bacterial flagella.</text>
</comment>
<reference evidence="7 8" key="1">
    <citation type="submission" date="2020-04" db="EMBL/GenBank/DDBJ databases">
        <authorList>
            <person name="Hogendoorn C."/>
        </authorList>
    </citation>
    <scope>NUCLEOTIDE SEQUENCE [LARGE SCALE GENOMIC DNA]</scope>
    <source>
        <strain evidence="7">COOX1</strain>
    </source>
</reference>
<feature type="domain" description="Flagellin N-terminal" evidence="5">
    <location>
        <begin position="3"/>
        <end position="139"/>
    </location>
</feature>
<dbReference type="EMBL" id="LR792683">
    <property type="protein sequence ID" value="CAB3395993.1"/>
    <property type="molecule type" value="Genomic_DNA"/>
</dbReference>
<comment type="subcellular location">
    <subcellularLocation>
        <location evidence="4">Secreted</location>
    </subcellularLocation>
    <subcellularLocation>
        <location evidence="4">Bacterial flagellum</location>
    </subcellularLocation>
</comment>
<dbReference type="Pfam" id="PF00700">
    <property type="entry name" value="Flagellin_C"/>
    <property type="match status" value="1"/>
</dbReference>
<dbReference type="PRINTS" id="PR00207">
    <property type="entry name" value="FLAGELLIN"/>
</dbReference>
<evidence type="ECO:0000256" key="4">
    <source>
        <dbReference type="RuleBase" id="RU362073"/>
    </source>
</evidence>
<dbReference type="InterPro" id="IPR001492">
    <property type="entry name" value="Flagellin"/>
</dbReference>
<accession>A0A6F9EE41</accession>
<proteinExistence type="inferred from homology"/>
<keyword evidence="4" id="KW-0964">Secreted</keyword>
<dbReference type="GO" id="GO:0009288">
    <property type="term" value="C:bacterial-type flagellum"/>
    <property type="evidence" value="ECO:0007669"/>
    <property type="project" value="UniProtKB-SubCell"/>
</dbReference>
<feature type="domain" description="Flagellin C-terminal" evidence="6">
    <location>
        <begin position="331"/>
        <end position="416"/>
    </location>
</feature>
<keyword evidence="7" id="KW-0282">Flagellum</keyword>
<dbReference type="PANTHER" id="PTHR42792">
    <property type="entry name" value="FLAGELLIN"/>
    <property type="match status" value="1"/>
</dbReference>
<dbReference type="AlphaFoldDB" id="A0A6F9EE41"/>
<dbReference type="Gene3D" id="3.30.70.2120">
    <property type="match status" value="1"/>
</dbReference>
<evidence type="ECO:0000259" key="5">
    <source>
        <dbReference type="Pfam" id="PF00669"/>
    </source>
</evidence>
<dbReference type="PANTHER" id="PTHR42792:SF2">
    <property type="entry name" value="FLAGELLIN"/>
    <property type="match status" value="1"/>
</dbReference>
<dbReference type="Gene3D" id="1.20.1330.10">
    <property type="entry name" value="f41 fragment of flagellin, N-terminal domain"/>
    <property type="match status" value="1"/>
</dbReference>
<dbReference type="RefSeq" id="WP_170086484.1">
    <property type="nucleotide sequence ID" value="NZ_CP047971.1"/>
</dbReference>
<comment type="similarity">
    <text evidence="1 4">Belongs to the bacterial flagellin family.</text>
</comment>
<evidence type="ECO:0000313" key="7">
    <source>
        <dbReference type="EMBL" id="CAB3395993.1"/>
    </source>
</evidence>
<evidence type="ECO:0000259" key="6">
    <source>
        <dbReference type="Pfam" id="PF00700"/>
    </source>
</evidence>
<gene>
    <name evidence="7" type="primary">fla</name>
    <name evidence="7" type="ORF">COOX1_3239</name>
</gene>
<keyword evidence="7" id="KW-0969">Cilium</keyword>
<name>A0A6F9EE41_9BACL</name>
<dbReference type="InterPro" id="IPR042187">
    <property type="entry name" value="Flagellin_C_sub2"/>
</dbReference>